<evidence type="ECO:0000313" key="3">
    <source>
        <dbReference type="Proteomes" id="UP000533598"/>
    </source>
</evidence>
<dbReference type="EMBL" id="JACHMH010000001">
    <property type="protein sequence ID" value="MBB4680146.1"/>
    <property type="molecule type" value="Genomic_DNA"/>
</dbReference>
<dbReference type="CDD" id="cd05289">
    <property type="entry name" value="MDR_like_2"/>
    <property type="match status" value="1"/>
</dbReference>
<dbReference type="AlphaFoldDB" id="A0A7W7CI26"/>
<evidence type="ECO:0000259" key="1">
    <source>
        <dbReference type="SMART" id="SM00829"/>
    </source>
</evidence>
<protein>
    <submittedName>
        <fullName evidence="2">NADPH:quinone reductase-like Zn-dependent oxidoreductase</fullName>
    </submittedName>
</protein>
<organism evidence="2 3">
    <name type="scientific">Crossiella cryophila</name>
    <dbReference type="NCBI Taxonomy" id="43355"/>
    <lineage>
        <taxon>Bacteria</taxon>
        <taxon>Bacillati</taxon>
        <taxon>Actinomycetota</taxon>
        <taxon>Actinomycetes</taxon>
        <taxon>Pseudonocardiales</taxon>
        <taxon>Pseudonocardiaceae</taxon>
        <taxon>Crossiella</taxon>
    </lineage>
</organism>
<accession>A0A7W7CI26</accession>
<reference evidence="2 3" key="1">
    <citation type="submission" date="2020-08" db="EMBL/GenBank/DDBJ databases">
        <title>Sequencing the genomes of 1000 actinobacteria strains.</title>
        <authorList>
            <person name="Klenk H.-P."/>
        </authorList>
    </citation>
    <scope>NUCLEOTIDE SEQUENCE [LARGE SCALE GENOMIC DNA]</scope>
    <source>
        <strain evidence="2 3">DSM 44230</strain>
    </source>
</reference>
<name>A0A7W7CI26_9PSEU</name>
<dbReference type="SMART" id="SM00829">
    <property type="entry name" value="PKS_ER"/>
    <property type="match status" value="1"/>
</dbReference>
<sequence length="306" mass="31816">MRAMVYRRFGGPEVLEPADLPEPKTHLDSVLVRVRAAALNPADLSNQSGLFEHTLETHFPVVPGWDIAGVVERAGLGAPEFKPGDEVIGYIRGELMRAHGGLAELVATDVRTLLPKPAGWSWAEAAGLPLAGLTAYQAIVRVLDVRPGETLLVHAASGAVGSLAAQLAKFRGARVIGTASPRNHDYLHELGVEPVGYGPGLADRVLELAALGVDAVLDAAGRGTLPATAAVGRPGARLASAAEFGLPGVANVFVRLDPADFRAVATLAEQGVLRVRVGATFPLDQAAQAQRVLAAGTSQGKVVVEI</sequence>
<dbReference type="Gene3D" id="3.40.50.720">
    <property type="entry name" value="NAD(P)-binding Rossmann-like Domain"/>
    <property type="match status" value="1"/>
</dbReference>
<dbReference type="SUPFAM" id="SSF51735">
    <property type="entry name" value="NAD(P)-binding Rossmann-fold domains"/>
    <property type="match status" value="1"/>
</dbReference>
<dbReference type="InterPro" id="IPR036291">
    <property type="entry name" value="NAD(P)-bd_dom_sf"/>
</dbReference>
<dbReference type="Pfam" id="PF13602">
    <property type="entry name" value="ADH_zinc_N_2"/>
    <property type="match status" value="1"/>
</dbReference>
<dbReference type="Gene3D" id="3.90.180.10">
    <property type="entry name" value="Medium-chain alcohol dehydrogenases, catalytic domain"/>
    <property type="match status" value="1"/>
</dbReference>
<comment type="caution">
    <text evidence="2">The sequence shown here is derived from an EMBL/GenBank/DDBJ whole genome shotgun (WGS) entry which is preliminary data.</text>
</comment>
<dbReference type="Pfam" id="PF08240">
    <property type="entry name" value="ADH_N"/>
    <property type="match status" value="1"/>
</dbReference>
<dbReference type="SUPFAM" id="SSF50129">
    <property type="entry name" value="GroES-like"/>
    <property type="match status" value="1"/>
</dbReference>
<dbReference type="InterPro" id="IPR013154">
    <property type="entry name" value="ADH-like_N"/>
</dbReference>
<evidence type="ECO:0000313" key="2">
    <source>
        <dbReference type="EMBL" id="MBB4680146.1"/>
    </source>
</evidence>
<dbReference type="InterPro" id="IPR052733">
    <property type="entry name" value="Chloroplast_QOR"/>
</dbReference>
<feature type="domain" description="Enoyl reductase (ER)" evidence="1">
    <location>
        <begin position="10"/>
        <end position="304"/>
    </location>
</feature>
<gene>
    <name evidence="2" type="ORF">HNR67_006264</name>
</gene>
<dbReference type="Proteomes" id="UP000533598">
    <property type="component" value="Unassembled WGS sequence"/>
</dbReference>
<dbReference type="InterPro" id="IPR020843">
    <property type="entry name" value="ER"/>
</dbReference>
<proteinExistence type="predicted"/>
<dbReference type="InterPro" id="IPR011032">
    <property type="entry name" value="GroES-like_sf"/>
</dbReference>
<dbReference type="PANTHER" id="PTHR44013">
    <property type="entry name" value="ZINC-TYPE ALCOHOL DEHYDROGENASE-LIKE PROTEIN C16A3.02C"/>
    <property type="match status" value="1"/>
</dbReference>
<dbReference type="PANTHER" id="PTHR44013:SF1">
    <property type="entry name" value="ZINC-TYPE ALCOHOL DEHYDROGENASE-LIKE PROTEIN C16A3.02C"/>
    <property type="match status" value="1"/>
</dbReference>
<keyword evidence="3" id="KW-1185">Reference proteome</keyword>
<dbReference type="RefSeq" id="WP_185005811.1">
    <property type="nucleotide sequence ID" value="NZ_BAAAUI010000020.1"/>
</dbReference>
<dbReference type="GO" id="GO:0016491">
    <property type="term" value="F:oxidoreductase activity"/>
    <property type="evidence" value="ECO:0007669"/>
    <property type="project" value="InterPro"/>
</dbReference>